<feature type="compositionally biased region" description="Acidic residues" evidence="2">
    <location>
        <begin position="342"/>
        <end position="351"/>
    </location>
</feature>
<dbReference type="EMBL" id="BAAAZP010000238">
    <property type="protein sequence ID" value="GAA3719248.1"/>
    <property type="molecule type" value="Genomic_DNA"/>
</dbReference>
<feature type="compositionally biased region" description="Basic and acidic residues" evidence="2">
    <location>
        <begin position="328"/>
        <end position="341"/>
    </location>
</feature>
<keyword evidence="1" id="KW-0175">Coiled coil</keyword>
<gene>
    <name evidence="3" type="ORF">GCM10022224_101390</name>
</gene>
<feature type="compositionally biased region" description="Low complexity" evidence="2">
    <location>
        <begin position="266"/>
        <end position="280"/>
    </location>
</feature>
<evidence type="ECO:0000313" key="3">
    <source>
        <dbReference type="EMBL" id="GAA3719248.1"/>
    </source>
</evidence>
<organism evidence="3 4">
    <name type="scientific">Nonomuraea antimicrobica</name>
    <dbReference type="NCBI Taxonomy" id="561173"/>
    <lineage>
        <taxon>Bacteria</taxon>
        <taxon>Bacillati</taxon>
        <taxon>Actinomycetota</taxon>
        <taxon>Actinomycetes</taxon>
        <taxon>Streptosporangiales</taxon>
        <taxon>Streptosporangiaceae</taxon>
        <taxon>Nonomuraea</taxon>
    </lineage>
</organism>
<reference evidence="4" key="1">
    <citation type="journal article" date="2019" name="Int. J. Syst. Evol. Microbiol.">
        <title>The Global Catalogue of Microorganisms (GCM) 10K type strain sequencing project: providing services to taxonomists for standard genome sequencing and annotation.</title>
        <authorList>
            <consortium name="The Broad Institute Genomics Platform"/>
            <consortium name="The Broad Institute Genome Sequencing Center for Infectious Disease"/>
            <person name="Wu L."/>
            <person name="Ma J."/>
        </authorList>
    </citation>
    <scope>NUCLEOTIDE SEQUENCE [LARGE SCALE GENOMIC DNA]</scope>
    <source>
        <strain evidence="4">JCM 16904</strain>
    </source>
</reference>
<evidence type="ECO:0000313" key="4">
    <source>
        <dbReference type="Proteomes" id="UP001500902"/>
    </source>
</evidence>
<accession>A0ABP7EH94</accession>
<proteinExistence type="predicted"/>
<feature type="compositionally biased region" description="Gly residues" evidence="2">
    <location>
        <begin position="281"/>
        <end position="294"/>
    </location>
</feature>
<comment type="caution">
    <text evidence="3">The sequence shown here is derived from an EMBL/GenBank/DDBJ whole genome shotgun (WGS) entry which is preliminary data.</text>
</comment>
<evidence type="ECO:0000256" key="2">
    <source>
        <dbReference type="SAM" id="MobiDB-lite"/>
    </source>
</evidence>
<protein>
    <recommendedName>
        <fullName evidence="5">Excreted virulence factor EspC, type VII ESX diderm</fullName>
    </recommendedName>
</protein>
<sequence length="359" mass="35704">MGAGETTGAAGLPQGLGAAGVGTEIQFKDGKIKNAGDDMGEQAPAMNTMAQNTGGIRVESPAFGIIGIGLNYAHDKVKDDAHNTLKQARDSLASYRTAMRKLEASYQKADHDNDGIINAADPGAGGLGGGGLGDGGLGAGGLGGDLGSGVTPADFGSVPDPGDVPGAGDLPGAGDVPSSDLPDSKLPEQPDVPDMPDQPDATLPEQPDMPDTNLPDPNIPDPNASVPSIEDQINQQVPAVDPNALNPNQSDLASFDPSNLGNIPIGPSGTTPPGGTTSVGPGMGGGMPTGGGSSPGVQPAAAASGLRGGMNGMSGMPFMPMSGGGTGAEEKEREKPEYVRGDEDDWMDDIDIAPPVIGE</sequence>
<keyword evidence="4" id="KW-1185">Reference proteome</keyword>
<evidence type="ECO:0008006" key="5">
    <source>
        <dbReference type="Google" id="ProtNLM"/>
    </source>
</evidence>
<dbReference type="Proteomes" id="UP001500902">
    <property type="component" value="Unassembled WGS sequence"/>
</dbReference>
<feature type="coiled-coil region" evidence="1">
    <location>
        <begin position="85"/>
        <end position="112"/>
    </location>
</feature>
<feature type="compositionally biased region" description="Polar residues" evidence="2">
    <location>
        <begin position="245"/>
        <end position="261"/>
    </location>
</feature>
<evidence type="ECO:0000256" key="1">
    <source>
        <dbReference type="SAM" id="Coils"/>
    </source>
</evidence>
<feature type="region of interest" description="Disordered" evidence="2">
    <location>
        <begin position="148"/>
        <end position="359"/>
    </location>
</feature>
<name>A0ABP7EH94_9ACTN</name>